<name>A0A833T1V9_PHYIN</name>
<sequence length="175" mass="19848">MYIYFITGLPSTNSGNDTILVKVDRHTKRAQFIPIVSKNTAQQLAAFFVKQSAKEHGLLLVCATIFGTKLKMASAHVQRTEGQVERINKILASYLRHYVSRFRNDWDNQIALAEFAYSRQYQSTIQMSPFRVDLGFEPRFPIDSHLTDVSDLSNRFSSRSKTKFARAASKGAFGC</sequence>
<dbReference type="AlphaFoldDB" id="A0A833T1V9"/>
<keyword evidence="2" id="KW-1185">Reference proteome</keyword>
<dbReference type="InterPro" id="IPR036397">
    <property type="entry name" value="RNaseH_sf"/>
</dbReference>
<dbReference type="PANTHER" id="PTHR45835">
    <property type="entry name" value="YALI0A06105P"/>
    <property type="match status" value="1"/>
</dbReference>
<gene>
    <name evidence="1" type="ORF">GN244_ATG11555</name>
</gene>
<proteinExistence type="predicted"/>
<dbReference type="PANTHER" id="PTHR45835:SF99">
    <property type="entry name" value="CHROMO DOMAIN-CONTAINING PROTEIN-RELATED"/>
    <property type="match status" value="1"/>
</dbReference>
<comment type="caution">
    <text evidence="1">The sequence shown here is derived from an EMBL/GenBank/DDBJ whole genome shotgun (WGS) entry which is preliminary data.</text>
</comment>
<dbReference type="EMBL" id="WSZM01000267">
    <property type="protein sequence ID" value="KAF4036445.1"/>
    <property type="molecule type" value="Genomic_DNA"/>
</dbReference>
<evidence type="ECO:0000313" key="1">
    <source>
        <dbReference type="EMBL" id="KAF4036445.1"/>
    </source>
</evidence>
<organism evidence="1 2">
    <name type="scientific">Phytophthora infestans</name>
    <name type="common">Potato late blight agent</name>
    <name type="synonym">Botrytis infestans</name>
    <dbReference type="NCBI Taxonomy" id="4787"/>
    <lineage>
        <taxon>Eukaryota</taxon>
        <taxon>Sar</taxon>
        <taxon>Stramenopiles</taxon>
        <taxon>Oomycota</taxon>
        <taxon>Peronosporomycetes</taxon>
        <taxon>Peronosporales</taxon>
        <taxon>Peronosporaceae</taxon>
        <taxon>Phytophthora</taxon>
    </lineage>
</organism>
<dbReference type="Proteomes" id="UP000602510">
    <property type="component" value="Unassembled WGS sequence"/>
</dbReference>
<dbReference type="InterPro" id="IPR012337">
    <property type="entry name" value="RNaseH-like_sf"/>
</dbReference>
<reference evidence="1" key="1">
    <citation type="submission" date="2020-04" db="EMBL/GenBank/DDBJ databases">
        <title>Hybrid Assembly of Korean Phytophthora infestans isolates.</title>
        <authorList>
            <person name="Prokchorchik M."/>
            <person name="Lee Y."/>
            <person name="Seo J."/>
            <person name="Cho J.-H."/>
            <person name="Park Y.-E."/>
            <person name="Jang D.-C."/>
            <person name="Im J.-S."/>
            <person name="Choi J.-G."/>
            <person name="Park H.-J."/>
            <person name="Lee G.-B."/>
            <person name="Lee Y.-G."/>
            <person name="Hong S.-Y."/>
            <person name="Cho K."/>
            <person name="Sohn K.H."/>
        </authorList>
    </citation>
    <scope>NUCLEOTIDE SEQUENCE</scope>
    <source>
        <strain evidence="1">KR_1_A1</strain>
    </source>
</reference>
<protein>
    <submittedName>
        <fullName evidence="1">Putative integrase p49 (IN)</fullName>
    </submittedName>
</protein>
<dbReference type="Gene3D" id="3.30.420.10">
    <property type="entry name" value="Ribonuclease H-like superfamily/Ribonuclease H"/>
    <property type="match status" value="1"/>
</dbReference>
<dbReference type="GO" id="GO:0003676">
    <property type="term" value="F:nucleic acid binding"/>
    <property type="evidence" value="ECO:0007669"/>
    <property type="project" value="InterPro"/>
</dbReference>
<evidence type="ECO:0000313" key="2">
    <source>
        <dbReference type="Proteomes" id="UP000602510"/>
    </source>
</evidence>
<accession>A0A833T1V9</accession>
<dbReference type="SUPFAM" id="SSF53098">
    <property type="entry name" value="Ribonuclease H-like"/>
    <property type="match status" value="1"/>
</dbReference>